<dbReference type="InterPro" id="IPR001611">
    <property type="entry name" value="Leu-rich_rpt"/>
</dbReference>
<feature type="chain" id="PRO_5034513369" evidence="4">
    <location>
        <begin position="17"/>
        <end position="264"/>
    </location>
</feature>
<name>A0A8C5EEJ5_GOUWI</name>
<proteinExistence type="predicted"/>
<evidence type="ECO:0000256" key="2">
    <source>
        <dbReference type="ARBA" id="ARBA00022737"/>
    </source>
</evidence>
<dbReference type="PROSITE" id="PS51450">
    <property type="entry name" value="LRR"/>
    <property type="match status" value="1"/>
</dbReference>
<keyword evidence="4" id="KW-0732">Signal</keyword>
<dbReference type="AlphaFoldDB" id="A0A8C5EEJ5"/>
<sequence length="264" mass="29718">MLHLLLLLLLPDIVMTSSRRLPPPPPPRRRDSQVLNIRLCPQQRMPTVGLTVRCSNLRLTKIPAGLSNRTTRLFLDHNLITSLSSGSFAHLRLLAELDLSHNQLSFLEAGCFSGLAASLRHLDLSSNQLSALDPAVFSGLKVHANLTLNIWNCDCSMQVRCRCLDLDFSSLEEVICRTSDLPNLGAVGVSLVSLVEDWDLCGSVKRSPDVLSLVTMLLWFLGLLLCFFYYIHQNTVVARRHFDYLQFLQTRDMKKSKTISNINF</sequence>
<dbReference type="Proteomes" id="UP000694680">
    <property type="component" value="Chromosome 8"/>
</dbReference>
<dbReference type="InterPro" id="IPR003591">
    <property type="entry name" value="Leu-rich_rpt_typical-subtyp"/>
</dbReference>
<dbReference type="PANTHER" id="PTHR24369:SF217">
    <property type="entry name" value="LEUCINE-RICH REPEAT-CONTAINING PROTEIN 3B-LIKE"/>
    <property type="match status" value="1"/>
</dbReference>
<organism evidence="5 6">
    <name type="scientific">Gouania willdenowi</name>
    <name type="common">Blunt-snouted clingfish</name>
    <name type="synonym">Lepadogaster willdenowi</name>
    <dbReference type="NCBI Taxonomy" id="441366"/>
    <lineage>
        <taxon>Eukaryota</taxon>
        <taxon>Metazoa</taxon>
        <taxon>Chordata</taxon>
        <taxon>Craniata</taxon>
        <taxon>Vertebrata</taxon>
        <taxon>Euteleostomi</taxon>
        <taxon>Actinopterygii</taxon>
        <taxon>Neopterygii</taxon>
        <taxon>Teleostei</taxon>
        <taxon>Neoteleostei</taxon>
        <taxon>Acanthomorphata</taxon>
        <taxon>Ovalentaria</taxon>
        <taxon>Blenniimorphae</taxon>
        <taxon>Blenniiformes</taxon>
        <taxon>Gobiesocoidei</taxon>
        <taxon>Gobiesocidae</taxon>
        <taxon>Gobiesocinae</taxon>
        <taxon>Gouania</taxon>
    </lineage>
</organism>
<keyword evidence="3" id="KW-0472">Membrane</keyword>
<dbReference type="PRINTS" id="PR00019">
    <property type="entry name" value="LEURICHRPT"/>
</dbReference>
<evidence type="ECO:0000313" key="5">
    <source>
        <dbReference type="Ensembl" id="ENSGWIP00000020686.1"/>
    </source>
</evidence>
<evidence type="ECO:0000313" key="6">
    <source>
        <dbReference type="Proteomes" id="UP000694680"/>
    </source>
</evidence>
<evidence type="ECO:0000256" key="4">
    <source>
        <dbReference type="SAM" id="SignalP"/>
    </source>
</evidence>
<feature type="signal peptide" evidence="4">
    <location>
        <begin position="1"/>
        <end position="16"/>
    </location>
</feature>
<dbReference type="Ensembl" id="ENSGWIT00000022717.1">
    <property type="protein sequence ID" value="ENSGWIP00000020686.1"/>
    <property type="gene ID" value="ENSGWIG00000011197.1"/>
</dbReference>
<accession>A0A8C5EEJ5</accession>
<evidence type="ECO:0000256" key="3">
    <source>
        <dbReference type="SAM" id="Phobius"/>
    </source>
</evidence>
<dbReference type="InterPro" id="IPR032675">
    <property type="entry name" value="LRR_dom_sf"/>
</dbReference>
<keyword evidence="1" id="KW-0433">Leucine-rich repeat</keyword>
<dbReference type="SMART" id="SM00369">
    <property type="entry name" value="LRR_TYP"/>
    <property type="match status" value="3"/>
</dbReference>
<gene>
    <name evidence="5" type="primary">LOC114468411</name>
</gene>
<feature type="transmembrane region" description="Helical" evidence="3">
    <location>
        <begin position="210"/>
        <end position="231"/>
    </location>
</feature>
<dbReference type="Pfam" id="PF00560">
    <property type="entry name" value="LRR_1"/>
    <property type="match status" value="1"/>
</dbReference>
<reference evidence="5" key="3">
    <citation type="submission" date="2025-09" db="UniProtKB">
        <authorList>
            <consortium name="Ensembl"/>
        </authorList>
    </citation>
    <scope>IDENTIFICATION</scope>
</reference>
<keyword evidence="3" id="KW-0812">Transmembrane</keyword>
<dbReference type="GO" id="GO:0005886">
    <property type="term" value="C:plasma membrane"/>
    <property type="evidence" value="ECO:0007669"/>
    <property type="project" value="TreeGrafter"/>
</dbReference>
<dbReference type="PANTHER" id="PTHR24369">
    <property type="entry name" value="ANTIGEN BSP, PUTATIVE-RELATED"/>
    <property type="match status" value="1"/>
</dbReference>
<keyword evidence="2" id="KW-0677">Repeat</keyword>
<dbReference type="SUPFAM" id="SSF52058">
    <property type="entry name" value="L domain-like"/>
    <property type="match status" value="1"/>
</dbReference>
<evidence type="ECO:0000256" key="1">
    <source>
        <dbReference type="ARBA" id="ARBA00022614"/>
    </source>
</evidence>
<reference evidence="5" key="2">
    <citation type="submission" date="2025-08" db="UniProtKB">
        <authorList>
            <consortium name="Ensembl"/>
        </authorList>
    </citation>
    <scope>IDENTIFICATION</scope>
</reference>
<dbReference type="InterPro" id="IPR050541">
    <property type="entry name" value="LRR_TM_domain-containing"/>
</dbReference>
<dbReference type="Pfam" id="PF13855">
    <property type="entry name" value="LRR_8"/>
    <property type="match status" value="1"/>
</dbReference>
<keyword evidence="3" id="KW-1133">Transmembrane helix</keyword>
<keyword evidence="6" id="KW-1185">Reference proteome</keyword>
<reference evidence="5" key="1">
    <citation type="submission" date="2020-06" db="EMBL/GenBank/DDBJ databases">
        <authorList>
            <consortium name="Wellcome Sanger Institute Data Sharing"/>
        </authorList>
    </citation>
    <scope>NUCLEOTIDE SEQUENCE [LARGE SCALE GENOMIC DNA]</scope>
</reference>
<dbReference type="Gene3D" id="3.80.10.10">
    <property type="entry name" value="Ribonuclease Inhibitor"/>
    <property type="match status" value="1"/>
</dbReference>
<protein>
    <submittedName>
        <fullName evidence="5">Leucine-rich repeat-containing protein 3C-like</fullName>
    </submittedName>
</protein>